<reference evidence="18" key="2">
    <citation type="submission" date="2025-08" db="UniProtKB">
        <authorList>
            <consortium name="Ensembl"/>
        </authorList>
    </citation>
    <scope>IDENTIFICATION</scope>
</reference>
<dbReference type="SUPFAM" id="SSF48726">
    <property type="entry name" value="Immunoglobulin"/>
    <property type="match status" value="3"/>
</dbReference>
<dbReference type="Proteomes" id="UP000694395">
    <property type="component" value="Chromosome 10"/>
</dbReference>
<dbReference type="GO" id="GO:0007156">
    <property type="term" value="P:homophilic cell adhesion via plasma membrane adhesion molecules"/>
    <property type="evidence" value="ECO:0007669"/>
    <property type="project" value="TreeGrafter"/>
</dbReference>
<dbReference type="FunFam" id="2.60.40.10:FF:000304">
    <property type="entry name" value="Nectin cell adhesion molecule 1"/>
    <property type="match status" value="1"/>
</dbReference>
<evidence type="ECO:0000256" key="2">
    <source>
        <dbReference type="ARBA" id="ARBA00004536"/>
    </source>
</evidence>
<dbReference type="FunFam" id="2.60.40.10:FF:001366">
    <property type="entry name" value="Nectin cell adhesion molecule 1a"/>
    <property type="match status" value="1"/>
</dbReference>
<comment type="subunit">
    <text evidence="15">Cis- and trans-homodimer. Can form trans-heterodimers.</text>
</comment>
<evidence type="ECO:0000256" key="15">
    <source>
        <dbReference type="ARBA" id="ARBA00062858"/>
    </source>
</evidence>
<evidence type="ECO:0000256" key="1">
    <source>
        <dbReference type="ARBA" id="ARBA00004251"/>
    </source>
</evidence>
<dbReference type="PANTHER" id="PTHR23277">
    <property type="entry name" value="NECTIN-RELATED"/>
    <property type="match status" value="1"/>
</dbReference>
<evidence type="ECO:0000256" key="13">
    <source>
        <dbReference type="ARBA" id="ARBA00023180"/>
    </source>
</evidence>
<evidence type="ECO:0000256" key="14">
    <source>
        <dbReference type="ARBA" id="ARBA00058274"/>
    </source>
</evidence>
<comment type="function">
    <text evidence="14">Cell adhesion molecule that promotes cell-cell contacts and plays important roles in the development of the nervous system. Acts by forming homophilic or heterophilic trans-dimers.</text>
</comment>
<dbReference type="PROSITE" id="PS50835">
    <property type="entry name" value="IG_LIKE"/>
    <property type="match status" value="3"/>
</dbReference>
<evidence type="ECO:0000259" key="17">
    <source>
        <dbReference type="PROSITE" id="PS50835"/>
    </source>
</evidence>
<keyword evidence="19" id="KW-1185">Reference proteome</keyword>
<keyword evidence="4" id="KW-1003">Cell membrane</keyword>
<dbReference type="GO" id="GO:1902414">
    <property type="term" value="P:protein localization to cell junction"/>
    <property type="evidence" value="ECO:0007669"/>
    <property type="project" value="TreeGrafter"/>
</dbReference>
<dbReference type="AlphaFoldDB" id="A0A8C7TCH5"/>
<dbReference type="SMART" id="SM00409">
    <property type="entry name" value="IG"/>
    <property type="match status" value="2"/>
</dbReference>
<dbReference type="InterPro" id="IPR051427">
    <property type="entry name" value="Nectin/Nectin-like"/>
</dbReference>
<feature type="domain" description="Ig-like" evidence="17">
    <location>
        <begin position="257"/>
        <end position="344"/>
    </location>
</feature>
<evidence type="ECO:0000313" key="19">
    <source>
        <dbReference type="Proteomes" id="UP000694395"/>
    </source>
</evidence>
<dbReference type="Pfam" id="PF08205">
    <property type="entry name" value="C2-set_2"/>
    <property type="match status" value="1"/>
</dbReference>
<dbReference type="InterPro" id="IPR013783">
    <property type="entry name" value="Ig-like_fold"/>
</dbReference>
<keyword evidence="5 16" id="KW-0812">Transmembrane</keyword>
<dbReference type="GeneTree" id="ENSGT00940000156933"/>
<evidence type="ECO:0000256" key="7">
    <source>
        <dbReference type="ARBA" id="ARBA00022737"/>
    </source>
</evidence>
<keyword evidence="13" id="KW-0325">Glycoprotein</keyword>
<evidence type="ECO:0000256" key="4">
    <source>
        <dbReference type="ARBA" id="ARBA00022475"/>
    </source>
</evidence>
<dbReference type="Gene3D" id="2.60.40.10">
    <property type="entry name" value="Immunoglobulins"/>
    <property type="match status" value="3"/>
</dbReference>
<evidence type="ECO:0000256" key="16">
    <source>
        <dbReference type="SAM" id="Phobius"/>
    </source>
</evidence>
<dbReference type="Pfam" id="PF07686">
    <property type="entry name" value="V-set"/>
    <property type="match status" value="1"/>
</dbReference>
<evidence type="ECO:0000313" key="18">
    <source>
        <dbReference type="Ensembl" id="ENSOMYP00000078559.2"/>
    </source>
</evidence>
<comment type="similarity">
    <text evidence="3">Belongs to the nectin family.</text>
</comment>
<name>A0A8C7TCH5_ONCMY</name>
<reference evidence="18" key="3">
    <citation type="submission" date="2025-09" db="UniProtKB">
        <authorList>
            <consortium name="Ensembl"/>
        </authorList>
    </citation>
    <scope>IDENTIFICATION</scope>
</reference>
<evidence type="ECO:0000256" key="6">
    <source>
        <dbReference type="ARBA" id="ARBA00022729"/>
    </source>
</evidence>
<organism evidence="18 19">
    <name type="scientific">Oncorhynchus mykiss</name>
    <name type="common">Rainbow trout</name>
    <name type="synonym">Salmo gairdneri</name>
    <dbReference type="NCBI Taxonomy" id="8022"/>
    <lineage>
        <taxon>Eukaryota</taxon>
        <taxon>Metazoa</taxon>
        <taxon>Chordata</taxon>
        <taxon>Craniata</taxon>
        <taxon>Vertebrata</taxon>
        <taxon>Euteleostomi</taxon>
        <taxon>Actinopterygii</taxon>
        <taxon>Neopterygii</taxon>
        <taxon>Teleostei</taxon>
        <taxon>Protacanthopterygii</taxon>
        <taxon>Salmoniformes</taxon>
        <taxon>Salmonidae</taxon>
        <taxon>Salmoninae</taxon>
        <taxon>Oncorhynchus</taxon>
    </lineage>
</organism>
<comment type="subcellular location">
    <subcellularLocation>
        <location evidence="2">Cell junction</location>
        <location evidence="2">Adherens junction</location>
    </subcellularLocation>
    <subcellularLocation>
        <location evidence="1">Cell membrane</location>
        <topology evidence="1">Single-pass type I membrane protein</topology>
    </subcellularLocation>
</comment>
<dbReference type="SMART" id="SM00406">
    <property type="entry name" value="IGv"/>
    <property type="match status" value="1"/>
</dbReference>
<accession>A0A8C7TCH5</accession>
<dbReference type="GO" id="GO:0007157">
    <property type="term" value="P:heterophilic cell-cell adhesion via plasma membrane cell adhesion molecules"/>
    <property type="evidence" value="ECO:0007669"/>
    <property type="project" value="TreeGrafter"/>
</dbReference>
<sequence>FLKCVSACLCVVGHMVSKTNSLSFQVNHRLEIKHQSVQMEAGQSGFVGSKVDLPCLFINSIPPVKISQVTWQKVINGKKQNVAIANPSLGVSVAPPFKDRVSFKNPVVRRRTPSLEDTTLTFSSLRLSDEARYICEYTTFPAGNRENTVNLTVYARPLTQMSLSTPTLVARSSNLKTPVATCLSANGKPPGTIRWDTRVRGEATTQEIRNSDGTITVRSDFILVPSKNTHLEKLTCITSYNQETYTDSVTLDIQYEPEVSVEGFDGNWYLDRQNVELTCLTDANPPVSLFQWRMLNGSIPNSVEIRDNVLLFKGPIRYEVGGTYVCDATNSIGTSSAFMEISITEPLPQVGTGDVFSVLGMLLAVGLILGVAITVLLLNRRKQREEMDADSYVYL</sequence>
<keyword evidence="9" id="KW-0965">Cell junction</keyword>
<protein>
    <recommendedName>
        <fullName evidence="17">Ig-like domain-containing protein</fullName>
    </recommendedName>
</protein>
<dbReference type="GO" id="GO:0005886">
    <property type="term" value="C:plasma membrane"/>
    <property type="evidence" value="ECO:0007669"/>
    <property type="project" value="UniProtKB-SubCell"/>
</dbReference>
<dbReference type="PANTHER" id="PTHR23277:SF69">
    <property type="entry name" value="NECTIN-1"/>
    <property type="match status" value="1"/>
</dbReference>
<dbReference type="InterPro" id="IPR007110">
    <property type="entry name" value="Ig-like_dom"/>
</dbReference>
<evidence type="ECO:0000256" key="12">
    <source>
        <dbReference type="ARBA" id="ARBA00023157"/>
    </source>
</evidence>
<feature type="domain" description="Ig-like" evidence="17">
    <location>
        <begin position="157"/>
        <end position="252"/>
    </location>
</feature>
<keyword evidence="7" id="KW-0677">Repeat</keyword>
<dbReference type="GO" id="GO:0005912">
    <property type="term" value="C:adherens junction"/>
    <property type="evidence" value="ECO:0007669"/>
    <property type="project" value="UniProtKB-SubCell"/>
</dbReference>
<evidence type="ECO:0000256" key="11">
    <source>
        <dbReference type="ARBA" id="ARBA00023136"/>
    </source>
</evidence>
<feature type="transmembrane region" description="Helical" evidence="16">
    <location>
        <begin position="355"/>
        <end position="378"/>
    </location>
</feature>
<keyword evidence="12" id="KW-1015">Disulfide bond</keyword>
<keyword evidence="8" id="KW-0130">Cell adhesion</keyword>
<evidence type="ECO:0000256" key="3">
    <source>
        <dbReference type="ARBA" id="ARBA00007810"/>
    </source>
</evidence>
<dbReference type="InterPro" id="IPR036179">
    <property type="entry name" value="Ig-like_dom_sf"/>
</dbReference>
<keyword evidence="11 16" id="KW-0472">Membrane</keyword>
<keyword evidence="10 16" id="KW-1133">Transmembrane helix</keyword>
<evidence type="ECO:0000256" key="10">
    <source>
        <dbReference type="ARBA" id="ARBA00022989"/>
    </source>
</evidence>
<proteinExistence type="inferred from homology"/>
<evidence type="ECO:0000256" key="5">
    <source>
        <dbReference type="ARBA" id="ARBA00022692"/>
    </source>
</evidence>
<dbReference type="InterPro" id="IPR013162">
    <property type="entry name" value="CD80_C2-set"/>
</dbReference>
<dbReference type="InterPro" id="IPR013106">
    <property type="entry name" value="Ig_V-set"/>
</dbReference>
<evidence type="ECO:0000256" key="9">
    <source>
        <dbReference type="ARBA" id="ARBA00022949"/>
    </source>
</evidence>
<evidence type="ECO:0000256" key="8">
    <source>
        <dbReference type="ARBA" id="ARBA00022889"/>
    </source>
</evidence>
<feature type="domain" description="Ig-like" evidence="17">
    <location>
        <begin position="48"/>
        <end position="152"/>
    </location>
</feature>
<dbReference type="Ensembl" id="ENSOMYT00000085575.2">
    <property type="protein sequence ID" value="ENSOMYP00000078559.2"/>
    <property type="gene ID" value="ENSOMYG00000036361.2"/>
</dbReference>
<reference evidence="18" key="1">
    <citation type="submission" date="2020-07" db="EMBL/GenBank/DDBJ databases">
        <title>A long reads based de novo assembly of the rainbow trout Arlee double haploid line genome.</title>
        <authorList>
            <person name="Gao G."/>
            <person name="Palti Y."/>
        </authorList>
    </citation>
    <scope>NUCLEOTIDE SEQUENCE [LARGE SCALE GENOMIC DNA]</scope>
</reference>
<dbReference type="InterPro" id="IPR003599">
    <property type="entry name" value="Ig_sub"/>
</dbReference>
<keyword evidence="6" id="KW-0732">Signal</keyword>